<evidence type="ECO:0000256" key="4">
    <source>
        <dbReference type="ARBA" id="ARBA00023002"/>
    </source>
</evidence>
<evidence type="ECO:0000259" key="6">
    <source>
        <dbReference type="PROSITE" id="PS51184"/>
    </source>
</evidence>
<keyword evidence="8" id="KW-1185">Reference proteome</keyword>
<keyword evidence="2" id="KW-0479">Metal-binding</keyword>
<dbReference type="SMART" id="SM00558">
    <property type="entry name" value="JmjC"/>
    <property type="match status" value="1"/>
</dbReference>
<dbReference type="EMBL" id="JBAKAP010000017">
    <property type="protein sequence ID" value="MEL0617994.1"/>
    <property type="molecule type" value="Genomic_DNA"/>
</dbReference>
<dbReference type="Pfam" id="PF08007">
    <property type="entry name" value="JmjC_2"/>
    <property type="match status" value="1"/>
</dbReference>
<evidence type="ECO:0000313" key="8">
    <source>
        <dbReference type="Proteomes" id="UP001378242"/>
    </source>
</evidence>
<dbReference type="PANTHER" id="PTHR13096:SF8">
    <property type="entry name" value="RIBOSOMAL OXYGENASE 1"/>
    <property type="match status" value="1"/>
</dbReference>
<dbReference type="GO" id="GO:0016491">
    <property type="term" value="F:oxidoreductase activity"/>
    <property type="evidence" value="ECO:0007669"/>
    <property type="project" value="UniProtKB-KW"/>
</dbReference>
<evidence type="ECO:0000313" key="7">
    <source>
        <dbReference type="EMBL" id="MEL0617994.1"/>
    </source>
</evidence>
<evidence type="ECO:0000256" key="2">
    <source>
        <dbReference type="ARBA" id="ARBA00022723"/>
    </source>
</evidence>
<dbReference type="SUPFAM" id="SSF51197">
    <property type="entry name" value="Clavaminate synthase-like"/>
    <property type="match status" value="1"/>
</dbReference>
<dbReference type="Gene3D" id="2.60.120.650">
    <property type="entry name" value="Cupin"/>
    <property type="match status" value="1"/>
</dbReference>
<dbReference type="PANTHER" id="PTHR13096">
    <property type="entry name" value="MINA53 MYC INDUCED NUCLEAR ANTIGEN"/>
    <property type="match status" value="1"/>
</dbReference>
<name>A0ABU9GIQ3_COBMA</name>
<dbReference type="Proteomes" id="UP001378242">
    <property type="component" value="Unassembled WGS sequence"/>
</dbReference>
<dbReference type="Gene3D" id="3.40.366.30">
    <property type="entry name" value="50S ribosomal protein L16 arginine hydroxylase, Chain A, Domain 2"/>
    <property type="match status" value="1"/>
</dbReference>
<comment type="caution">
    <text evidence="7">The sequence shown here is derived from an EMBL/GenBank/DDBJ whole genome shotgun (WGS) entry which is preliminary data.</text>
</comment>
<feature type="domain" description="JmjC" evidence="6">
    <location>
        <begin position="112"/>
        <end position="243"/>
    </location>
</feature>
<sequence length="417" mass="46110">MSTSPAPHDTDTPLALLGGLSIREFLRDYWQQKPLLIRGAFADFETPLEADELAGLACEDGIEARLVEEHGPDKAWQVSHGPFDDATFARLDAKDDSQWSLLVQAVDHYVPDVAALFEPFTFLPRWRLDDIMISYAPTGGSVGPHLDNYDVFLLQAQGQRHWQLGGMHGDDAEIIDGIDLRILKHFEVTPGEDWVLEPGDMLYVPPRLAHHGVSQSDDCMTISVGFRAPSADEVVTSYADYLGASLPESLRYRDQGMAPAANAGELDDASLERVRELLLSTLDNPTQLAQWFGRYMTQPKYLEQLAAREPALKTHELVEYLEDEGVLVRSLGSRFAFRHGENDTSTLFVDGDGVPATPALAEALASSERLTAVLLDYTTADLDRKAVVSLLTALVNRGSLILECDLQDEEDEEEDDA</sequence>
<organism evidence="7 8">
    <name type="scientific">Cobetia marina</name>
    <name type="common">Deleya marina</name>
    <dbReference type="NCBI Taxonomy" id="28258"/>
    <lineage>
        <taxon>Bacteria</taxon>
        <taxon>Pseudomonadati</taxon>
        <taxon>Pseudomonadota</taxon>
        <taxon>Gammaproteobacteria</taxon>
        <taxon>Oceanospirillales</taxon>
        <taxon>Halomonadaceae</taxon>
        <taxon>Cobetia</taxon>
    </lineage>
</organism>
<dbReference type="Pfam" id="PF20514">
    <property type="entry name" value="WHD_ROXA"/>
    <property type="match status" value="1"/>
</dbReference>
<dbReference type="InterPro" id="IPR039994">
    <property type="entry name" value="NO66-like"/>
</dbReference>
<protein>
    <submittedName>
        <fullName evidence="7">Cupin domain-containing protein</fullName>
        <ecNumber evidence="7">1.14.11.47</ecNumber>
    </submittedName>
</protein>
<gene>
    <name evidence="7" type="ORF">V6243_14280</name>
</gene>
<reference evidence="7 8" key="1">
    <citation type="submission" date="2024-02" db="EMBL/GenBank/DDBJ databases">
        <title>Bacteria isolated from the canopy kelp, Nereocystis luetkeana.</title>
        <authorList>
            <person name="Pfister C.A."/>
            <person name="Younker I.T."/>
            <person name="Light S.H."/>
        </authorList>
    </citation>
    <scope>NUCLEOTIDE SEQUENCE [LARGE SCALE GENOMIC DNA]</scope>
    <source>
        <strain evidence="7 8">TI.5.07</strain>
    </source>
</reference>
<proteinExistence type="predicted"/>
<accession>A0ABU9GIQ3</accession>
<keyword evidence="5" id="KW-0408">Iron</keyword>
<evidence type="ECO:0000256" key="3">
    <source>
        <dbReference type="ARBA" id="ARBA00022964"/>
    </source>
</evidence>
<evidence type="ECO:0000256" key="5">
    <source>
        <dbReference type="ARBA" id="ARBA00023004"/>
    </source>
</evidence>
<comment type="cofactor">
    <cofactor evidence="1">
        <name>Fe(2+)</name>
        <dbReference type="ChEBI" id="CHEBI:29033"/>
    </cofactor>
</comment>
<dbReference type="RefSeq" id="WP_341542699.1">
    <property type="nucleotide sequence ID" value="NZ_JBAKAP010000017.1"/>
</dbReference>
<dbReference type="PROSITE" id="PS51184">
    <property type="entry name" value="JMJC"/>
    <property type="match status" value="1"/>
</dbReference>
<keyword evidence="4 7" id="KW-0560">Oxidoreductase</keyword>
<dbReference type="InterPro" id="IPR046799">
    <property type="entry name" value="ROXA-like_wH"/>
</dbReference>
<evidence type="ECO:0000256" key="1">
    <source>
        <dbReference type="ARBA" id="ARBA00001954"/>
    </source>
</evidence>
<dbReference type="InterPro" id="IPR003347">
    <property type="entry name" value="JmjC_dom"/>
</dbReference>
<dbReference type="EC" id="1.14.11.47" evidence="7"/>
<keyword evidence="3" id="KW-0223">Dioxygenase</keyword>